<name>A0A7R9M0K2_9ACAR</name>
<dbReference type="AlphaFoldDB" id="A0A7R9M0K2"/>
<dbReference type="Gene3D" id="3.80.10.10">
    <property type="entry name" value="Ribonuclease Inhibitor"/>
    <property type="match status" value="1"/>
</dbReference>
<keyword evidence="4" id="KW-1185">Reference proteome</keyword>
<dbReference type="OrthoDB" id="6478838at2759"/>
<dbReference type="SUPFAM" id="SSF81383">
    <property type="entry name" value="F-box domain"/>
    <property type="match status" value="1"/>
</dbReference>
<reference evidence="3" key="1">
    <citation type="submission" date="2020-11" db="EMBL/GenBank/DDBJ databases">
        <authorList>
            <person name="Tran Van P."/>
        </authorList>
    </citation>
    <scope>NUCLEOTIDE SEQUENCE</scope>
</reference>
<dbReference type="InterPro" id="IPR032675">
    <property type="entry name" value="LRR_dom_sf"/>
</dbReference>
<dbReference type="InterPro" id="IPR001810">
    <property type="entry name" value="F-box_dom"/>
</dbReference>
<dbReference type="Pfam" id="PF00646">
    <property type="entry name" value="F-box"/>
    <property type="match status" value="1"/>
</dbReference>
<evidence type="ECO:0000256" key="1">
    <source>
        <dbReference type="SAM" id="MobiDB-lite"/>
    </source>
</evidence>
<feature type="region of interest" description="Disordered" evidence="1">
    <location>
        <begin position="1"/>
        <end position="21"/>
    </location>
</feature>
<evidence type="ECO:0000313" key="4">
    <source>
        <dbReference type="Proteomes" id="UP000728032"/>
    </source>
</evidence>
<dbReference type="EMBL" id="OC919388">
    <property type="protein sequence ID" value="CAD7651249.1"/>
    <property type="molecule type" value="Genomic_DNA"/>
</dbReference>
<organism evidence="3">
    <name type="scientific">Oppiella nova</name>
    <dbReference type="NCBI Taxonomy" id="334625"/>
    <lineage>
        <taxon>Eukaryota</taxon>
        <taxon>Metazoa</taxon>
        <taxon>Ecdysozoa</taxon>
        <taxon>Arthropoda</taxon>
        <taxon>Chelicerata</taxon>
        <taxon>Arachnida</taxon>
        <taxon>Acari</taxon>
        <taxon>Acariformes</taxon>
        <taxon>Sarcoptiformes</taxon>
        <taxon>Oribatida</taxon>
        <taxon>Brachypylina</taxon>
        <taxon>Oppioidea</taxon>
        <taxon>Oppiidae</taxon>
        <taxon>Oppiella</taxon>
    </lineage>
</organism>
<evidence type="ECO:0000259" key="2">
    <source>
        <dbReference type="Pfam" id="PF00646"/>
    </source>
</evidence>
<dbReference type="Proteomes" id="UP000728032">
    <property type="component" value="Unassembled WGS sequence"/>
</dbReference>
<protein>
    <recommendedName>
        <fullName evidence="2">F-box domain-containing protein</fullName>
    </recommendedName>
</protein>
<dbReference type="EMBL" id="CAJPVJ010004563">
    <property type="protein sequence ID" value="CAG2168725.1"/>
    <property type="molecule type" value="Genomic_DNA"/>
</dbReference>
<dbReference type="InterPro" id="IPR036047">
    <property type="entry name" value="F-box-like_dom_sf"/>
</dbReference>
<proteinExistence type="predicted"/>
<sequence length="395" mass="46324">MDSRSCGQLSADMAKMPMNGTQEEYPKDSFDRFGDDLCEVILSYLSFEDCFRFECLSKQWQRSVFTSRHIFSVSDIMPKKSQFNEITDNGWKALESVVKKWTHITDIHIDIDSQDMERVFEILMNSYKHLKTIDVRFKPRIDVQIIDRIVCKYGSLLTAISLPPSGCEDVLELSLTKLRQLSGEYCDEMWSTIVTENNELLFKNLTQFRVLYSLSDWHRLTPFVDHYKNSLKSLSIRIDRLETSAAYILLFKQLSRMKALRELNIQMIPIINPKTLETVVDYHCKDLVNRWSHLKRYQLVLCCKTDPHFSRLYESVCRMKRLQRLDFFDSVDTHLPHIESLKITSRLEITPTIVAIVEKLPHLKCFDWVNNTRKYDDSDDSTSSDEYTSDVSVIV</sequence>
<accession>A0A7R9M0K2</accession>
<feature type="domain" description="F-box" evidence="2">
    <location>
        <begin position="34"/>
        <end position="64"/>
    </location>
</feature>
<gene>
    <name evidence="3" type="ORF">ONB1V03_LOCUS8211</name>
</gene>
<evidence type="ECO:0000313" key="3">
    <source>
        <dbReference type="EMBL" id="CAD7651249.1"/>
    </source>
</evidence>
<dbReference type="SUPFAM" id="SSF52047">
    <property type="entry name" value="RNI-like"/>
    <property type="match status" value="1"/>
</dbReference>